<proteinExistence type="predicted"/>
<evidence type="ECO:0000313" key="3">
    <source>
        <dbReference type="Proteomes" id="UP000198924"/>
    </source>
</evidence>
<dbReference type="RefSeq" id="WP_091716024.1">
    <property type="nucleotide sequence ID" value="NZ_FOSH01000023.1"/>
</dbReference>
<organism evidence="2 3">
    <name type="scientific">Methylophaga sulfidovorans</name>
    <dbReference type="NCBI Taxonomy" id="45496"/>
    <lineage>
        <taxon>Bacteria</taxon>
        <taxon>Pseudomonadati</taxon>
        <taxon>Pseudomonadota</taxon>
        <taxon>Gammaproteobacteria</taxon>
        <taxon>Thiotrichales</taxon>
        <taxon>Piscirickettsiaceae</taxon>
        <taxon>Methylophaga</taxon>
    </lineage>
</organism>
<dbReference type="NCBIfam" id="NF033672">
    <property type="entry name" value="mbn_chaper_assoc"/>
    <property type="match status" value="1"/>
</dbReference>
<gene>
    <name evidence="2" type="ORF">SAMN04488079_12315</name>
</gene>
<dbReference type="STRING" id="45496.SAMN04488079_12315"/>
<feature type="signal peptide" evidence="1">
    <location>
        <begin position="1"/>
        <end position="24"/>
    </location>
</feature>
<accession>A0A1I4C1D5</accession>
<keyword evidence="3" id="KW-1185">Reference proteome</keyword>
<sequence length="148" mass="16562">MLTLIRTVLIASTLTFCLSFTSQANDESSAIEKVLMETWNKPDTPLIVSPIVIVDTWAIASWNQGEKGGRALLNQDDKCNWIVYVCGGDTIKDIDTLMNTGMTANQAKMISHKINSAESKIPKERRALFSTFDGVLMMDNKQKHIHHH</sequence>
<name>A0A1I4C1D5_9GAMM</name>
<dbReference type="AlphaFoldDB" id="A0A1I4C1D5"/>
<keyword evidence="1" id="KW-0732">Signal</keyword>
<reference evidence="3" key="1">
    <citation type="submission" date="2016-10" db="EMBL/GenBank/DDBJ databases">
        <authorList>
            <person name="Varghese N."/>
            <person name="Submissions S."/>
        </authorList>
    </citation>
    <scope>NUCLEOTIDE SEQUENCE [LARGE SCALE GENOMIC DNA]</scope>
    <source>
        <strain evidence="3">DSM 11578</strain>
    </source>
</reference>
<evidence type="ECO:0008006" key="4">
    <source>
        <dbReference type="Google" id="ProtNLM"/>
    </source>
</evidence>
<evidence type="ECO:0000256" key="1">
    <source>
        <dbReference type="SAM" id="SignalP"/>
    </source>
</evidence>
<feature type="chain" id="PRO_5011458951" description="Copper uptake system-associated protein" evidence="1">
    <location>
        <begin position="25"/>
        <end position="148"/>
    </location>
</feature>
<dbReference type="EMBL" id="FOSH01000023">
    <property type="protein sequence ID" value="SFK74583.1"/>
    <property type="molecule type" value="Genomic_DNA"/>
</dbReference>
<evidence type="ECO:0000313" key="2">
    <source>
        <dbReference type="EMBL" id="SFK74583.1"/>
    </source>
</evidence>
<protein>
    <recommendedName>
        <fullName evidence="4">Copper uptake system-associated protein</fullName>
    </recommendedName>
</protein>
<dbReference type="Proteomes" id="UP000198924">
    <property type="component" value="Unassembled WGS sequence"/>
</dbReference>